<evidence type="ECO:0000256" key="1">
    <source>
        <dbReference type="SAM" id="Phobius"/>
    </source>
</evidence>
<keyword evidence="1" id="KW-0472">Membrane</keyword>
<keyword evidence="3" id="KW-1185">Reference proteome</keyword>
<organism evidence="2 3">
    <name type="scientific">Thalassiosira oceanica</name>
    <name type="common">Marine diatom</name>
    <dbReference type="NCBI Taxonomy" id="159749"/>
    <lineage>
        <taxon>Eukaryota</taxon>
        <taxon>Sar</taxon>
        <taxon>Stramenopiles</taxon>
        <taxon>Ochrophyta</taxon>
        <taxon>Bacillariophyta</taxon>
        <taxon>Coscinodiscophyceae</taxon>
        <taxon>Thalassiosirophycidae</taxon>
        <taxon>Thalassiosirales</taxon>
        <taxon>Thalassiosiraceae</taxon>
        <taxon>Thalassiosira</taxon>
    </lineage>
</organism>
<gene>
    <name evidence="2" type="ORF">THAOC_05426</name>
</gene>
<comment type="caution">
    <text evidence="2">The sequence shown here is derived from an EMBL/GenBank/DDBJ whole genome shotgun (WGS) entry which is preliminary data.</text>
</comment>
<dbReference type="EMBL" id="AGNL01004999">
    <property type="protein sequence ID" value="EJK72982.1"/>
    <property type="molecule type" value="Genomic_DNA"/>
</dbReference>
<accession>K0TMU1</accession>
<keyword evidence="1" id="KW-1133">Transmembrane helix</keyword>
<feature type="transmembrane region" description="Helical" evidence="1">
    <location>
        <begin position="20"/>
        <end position="43"/>
    </location>
</feature>
<evidence type="ECO:0000313" key="3">
    <source>
        <dbReference type="Proteomes" id="UP000266841"/>
    </source>
</evidence>
<protein>
    <submittedName>
        <fullName evidence="2">Uncharacterized protein</fullName>
    </submittedName>
</protein>
<dbReference type="AlphaFoldDB" id="K0TMU1"/>
<keyword evidence="1" id="KW-0812">Transmembrane</keyword>
<sequence length="228" mass="24508">GPTGSGRPSPVTASVGPPAISVAAAAAAAVGPVAVDGAVVYAAEGRGRRRQGHLRGLHRSRPSGAVQYPSTDRIPGCLAAGLRPAQQESTGRCFEAAAQLSKGVPKIISWDDGRFNVSAARDVAFAFSAVLRPYVRFSASVVEGQSQNNHGVIAACRCRGRFVRFTSVIPSRDSRDTNSSRKAQASFSLQKTDKPTYDKVQLYLSWSWLRRNLPGWRWLNDNNADKSR</sequence>
<evidence type="ECO:0000313" key="2">
    <source>
        <dbReference type="EMBL" id="EJK72982.1"/>
    </source>
</evidence>
<reference evidence="2 3" key="1">
    <citation type="journal article" date="2012" name="Genome Biol.">
        <title>Genome and low-iron response of an oceanic diatom adapted to chronic iron limitation.</title>
        <authorList>
            <person name="Lommer M."/>
            <person name="Specht M."/>
            <person name="Roy A.S."/>
            <person name="Kraemer L."/>
            <person name="Andreson R."/>
            <person name="Gutowska M.A."/>
            <person name="Wolf J."/>
            <person name="Bergner S.V."/>
            <person name="Schilhabel M.B."/>
            <person name="Klostermeier U.C."/>
            <person name="Beiko R.G."/>
            <person name="Rosenstiel P."/>
            <person name="Hippler M."/>
            <person name="Laroche J."/>
        </authorList>
    </citation>
    <scope>NUCLEOTIDE SEQUENCE [LARGE SCALE GENOMIC DNA]</scope>
    <source>
        <strain evidence="2 3">CCMP1005</strain>
    </source>
</reference>
<name>K0TMU1_THAOC</name>
<dbReference type="Proteomes" id="UP000266841">
    <property type="component" value="Unassembled WGS sequence"/>
</dbReference>
<proteinExistence type="predicted"/>
<feature type="non-terminal residue" evidence="2">
    <location>
        <position position="1"/>
    </location>
</feature>